<gene>
    <name evidence="2" type="ORF">EHQ17_04710</name>
</gene>
<dbReference type="AlphaFoldDB" id="A0A5F1YHB1"/>
<name>A0A5F1YHB1_9LEPT</name>
<dbReference type="GO" id="GO:0019867">
    <property type="term" value="C:outer membrane"/>
    <property type="evidence" value="ECO:0007669"/>
    <property type="project" value="InterPro"/>
</dbReference>
<dbReference type="EMBL" id="RQFA01000024">
    <property type="protein sequence ID" value="TGK36218.1"/>
    <property type="molecule type" value="Genomic_DNA"/>
</dbReference>
<sequence>MSKRLNHRYHPIQKRFIYETVPEGEPELKQCLELEEYPGTATFGFRLDEVPEKVTPVSTLRIQRVSDNQNFTEVVVQPGPLQFYSNYHNDVFSRDGLIIMDEVNADDWFRIWYDRCGPVNSFENQKYVQDITLLEKLSRDGSLPMLGDLNMNLKKILNLAAGTNPTDAVNYSQLDNVLQALVAEIASRASSDATINSKLNPLLNLVKWNGFSLRERDYAVDGASGTLGMESYEVLFGTVQKSILIWYNVRTGIGGIGAYGNSGSDFQVIDTGLQYNFRWTDPSNALMRWCMIQWMTDHYS</sequence>
<evidence type="ECO:0000313" key="3">
    <source>
        <dbReference type="Proteomes" id="UP000298277"/>
    </source>
</evidence>
<comment type="caution">
    <text evidence="2">The sequence shown here is derived from an EMBL/GenBank/DDBJ whole genome shotgun (WGS) entry which is preliminary data.</text>
</comment>
<dbReference type="Gene3D" id="6.10.250.2040">
    <property type="match status" value="1"/>
</dbReference>
<evidence type="ECO:0000259" key="1">
    <source>
        <dbReference type="Pfam" id="PF05662"/>
    </source>
</evidence>
<dbReference type="SUPFAM" id="SSF101967">
    <property type="entry name" value="Adhesin YadA, collagen-binding domain"/>
    <property type="match status" value="1"/>
</dbReference>
<organism evidence="2 3">
    <name type="scientific">Leptospira gomenensis</name>
    <dbReference type="NCBI Taxonomy" id="2484974"/>
    <lineage>
        <taxon>Bacteria</taxon>
        <taxon>Pseudomonadati</taxon>
        <taxon>Spirochaetota</taxon>
        <taxon>Spirochaetia</taxon>
        <taxon>Leptospirales</taxon>
        <taxon>Leptospiraceae</taxon>
        <taxon>Leptospira</taxon>
    </lineage>
</organism>
<evidence type="ECO:0000313" key="2">
    <source>
        <dbReference type="EMBL" id="TGK36218.1"/>
    </source>
</evidence>
<keyword evidence="3" id="KW-1185">Reference proteome</keyword>
<dbReference type="Proteomes" id="UP000298277">
    <property type="component" value="Unassembled WGS sequence"/>
</dbReference>
<proteinExistence type="predicted"/>
<accession>A0A5F1YHB1</accession>
<dbReference type="InterPro" id="IPR008635">
    <property type="entry name" value="Coiled_stalk_dom"/>
</dbReference>
<reference evidence="2" key="1">
    <citation type="journal article" date="2019" name="PLoS Negl. Trop. Dis.">
        <title>Revisiting the worldwide diversity of Leptospira species in the environment.</title>
        <authorList>
            <person name="Vincent A.T."/>
            <person name="Schiettekatte O."/>
            <person name="Bourhy P."/>
            <person name="Veyrier F.J."/>
            <person name="Picardeau M."/>
        </authorList>
    </citation>
    <scope>NUCLEOTIDE SEQUENCE [LARGE SCALE GENOMIC DNA]</scope>
    <source>
        <strain evidence="2">201800299</strain>
    </source>
</reference>
<feature type="domain" description="Trimeric autotransporter adhesin YadA-like stalk" evidence="1">
    <location>
        <begin position="155"/>
        <end position="192"/>
    </location>
</feature>
<protein>
    <recommendedName>
        <fullName evidence="1">Trimeric autotransporter adhesin YadA-like stalk domain-containing protein</fullName>
    </recommendedName>
</protein>
<dbReference type="OrthoDB" id="319577at2"/>
<dbReference type="RefSeq" id="WP_135595528.1">
    <property type="nucleotide sequence ID" value="NZ_RQFA01000024.1"/>
</dbReference>
<dbReference type="Pfam" id="PF05662">
    <property type="entry name" value="YadA_stalk"/>
    <property type="match status" value="1"/>
</dbReference>
<dbReference type="InterPro" id="IPR011049">
    <property type="entry name" value="Serralysin-like_metalloprot_C"/>
</dbReference>